<dbReference type="InterPro" id="IPR028037">
    <property type="entry name" value="Antitoxin_Rv0909/MT0933"/>
</dbReference>
<evidence type="ECO:0008006" key="4">
    <source>
        <dbReference type="Google" id="ProtNLM"/>
    </source>
</evidence>
<dbReference type="Proteomes" id="UP000606172">
    <property type="component" value="Unassembled WGS sequence"/>
</dbReference>
<proteinExistence type="predicted"/>
<accession>A0A919RA19</accession>
<evidence type="ECO:0000256" key="1">
    <source>
        <dbReference type="SAM" id="MobiDB-lite"/>
    </source>
</evidence>
<feature type="compositionally biased region" description="Low complexity" evidence="1">
    <location>
        <begin position="72"/>
        <end position="87"/>
    </location>
</feature>
<feature type="compositionally biased region" description="Basic and acidic residues" evidence="1">
    <location>
        <begin position="14"/>
        <end position="34"/>
    </location>
</feature>
<comment type="caution">
    <text evidence="2">The sequence shown here is derived from an EMBL/GenBank/DDBJ whole genome shotgun (WGS) entry which is preliminary data.</text>
</comment>
<keyword evidence="3" id="KW-1185">Reference proteome</keyword>
<name>A0A919RA19_9ACTN</name>
<feature type="compositionally biased region" description="Basic and acidic residues" evidence="1">
    <location>
        <begin position="51"/>
        <end position="61"/>
    </location>
</feature>
<dbReference type="EMBL" id="BOOW01000002">
    <property type="protein sequence ID" value="GII89918.1"/>
    <property type="molecule type" value="Genomic_DNA"/>
</dbReference>
<feature type="region of interest" description="Disordered" evidence="1">
    <location>
        <begin position="1"/>
        <end position="87"/>
    </location>
</feature>
<protein>
    <recommendedName>
        <fullName evidence="4">Antitoxin</fullName>
    </recommendedName>
</protein>
<dbReference type="Pfam" id="PF14013">
    <property type="entry name" value="MT0933_antitox"/>
    <property type="match status" value="1"/>
</dbReference>
<gene>
    <name evidence="2" type="ORF">Ssi02_01490</name>
</gene>
<evidence type="ECO:0000313" key="2">
    <source>
        <dbReference type="EMBL" id="GII89918.1"/>
    </source>
</evidence>
<sequence length="87" mass="9041">MSLMNKLRGLLGSHSDKVEKAAKQGIDKAADMAKQRTGGKYDQQIDTAAAKAREAADKIDNRPGTPGGHPGAPGEQPPGEQGRPPAP</sequence>
<dbReference type="AlphaFoldDB" id="A0A919RA19"/>
<reference evidence="2" key="1">
    <citation type="submission" date="2021-01" db="EMBL/GenBank/DDBJ databases">
        <title>Whole genome shotgun sequence of Sinosporangium siamense NBRC 109515.</title>
        <authorList>
            <person name="Komaki H."/>
            <person name="Tamura T."/>
        </authorList>
    </citation>
    <scope>NUCLEOTIDE SEQUENCE</scope>
    <source>
        <strain evidence="2">NBRC 109515</strain>
    </source>
</reference>
<evidence type="ECO:0000313" key="3">
    <source>
        <dbReference type="Proteomes" id="UP000606172"/>
    </source>
</evidence>
<organism evidence="2 3">
    <name type="scientific">Sinosporangium siamense</name>
    <dbReference type="NCBI Taxonomy" id="1367973"/>
    <lineage>
        <taxon>Bacteria</taxon>
        <taxon>Bacillati</taxon>
        <taxon>Actinomycetota</taxon>
        <taxon>Actinomycetes</taxon>
        <taxon>Streptosporangiales</taxon>
        <taxon>Streptosporangiaceae</taxon>
        <taxon>Sinosporangium</taxon>
    </lineage>
</organism>